<protein>
    <recommendedName>
        <fullName evidence="4">Alpha-ketoglutarate decarboxylase</fullName>
    </recommendedName>
</protein>
<evidence type="ECO:0008006" key="4">
    <source>
        <dbReference type="Google" id="ProtNLM"/>
    </source>
</evidence>
<dbReference type="AlphaFoldDB" id="A0A5J4FSL3"/>
<dbReference type="RefSeq" id="WP_151893088.1">
    <property type="nucleotide sequence ID" value="NZ_BKCF01000001.1"/>
</dbReference>
<keyword evidence="3" id="KW-1185">Reference proteome</keyword>
<sequence>MLFTQKVSNSIGLLSIFLCITFSTARAQEAGSSFWNNVDIGGGIGLNFGNGYFSGLIAPSAIYNFNEYFSAGPGLQYSYQSGNGFKSSLAGVSFIALANPIPQLQLSAEVEEAYVSQTVEFIEGNVSRDFWNTALFVGAGYRVGKGAIGLRYNLLFNDDDDIYTTAWAPFVRVYF</sequence>
<dbReference type="EMBL" id="BKCF01000001">
    <property type="protein sequence ID" value="GEQ85157.1"/>
    <property type="molecule type" value="Genomic_DNA"/>
</dbReference>
<keyword evidence="1" id="KW-0732">Signal</keyword>
<feature type="chain" id="PRO_5023855759" description="Alpha-ketoglutarate decarboxylase" evidence="1">
    <location>
        <begin position="28"/>
        <end position="175"/>
    </location>
</feature>
<feature type="signal peptide" evidence="1">
    <location>
        <begin position="1"/>
        <end position="27"/>
    </location>
</feature>
<organism evidence="2 3">
    <name type="scientific">Patiriisocius marinistellae</name>
    <dbReference type="NCBI Taxonomy" id="2494560"/>
    <lineage>
        <taxon>Bacteria</taxon>
        <taxon>Pseudomonadati</taxon>
        <taxon>Bacteroidota</taxon>
        <taxon>Flavobacteriia</taxon>
        <taxon>Flavobacteriales</taxon>
        <taxon>Flavobacteriaceae</taxon>
        <taxon>Patiriisocius</taxon>
    </lineage>
</organism>
<name>A0A5J4FSL3_9FLAO</name>
<evidence type="ECO:0000313" key="3">
    <source>
        <dbReference type="Proteomes" id="UP000326994"/>
    </source>
</evidence>
<comment type="caution">
    <text evidence="2">The sequence shown here is derived from an EMBL/GenBank/DDBJ whole genome shotgun (WGS) entry which is preliminary data.</text>
</comment>
<dbReference type="OrthoDB" id="1160493at2"/>
<reference evidence="2 3" key="1">
    <citation type="submission" date="2019-08" db="EMBL/GenBank/DDBJ databases">
        <title>Ulvibacter marinistellae sp. nov., isolated from a starfish, Patiria pectinifera.</title>
        <authorList>
            <person name="Kawano K."/>
            <person name="Ushijima N."/>
            <person name="Kihara M."/>
            <person name="Itoh H."/>
        </authorList>
    </citation>
    <scope>NUCLEOTIDE SEQUENCE [LARGE SCALE GENOMIC DNA]</scope>
    <source>
        <strain evidence="2 3">KK4</strain>
    </source>
</reference>
<gene>
    <name evidence="2" type="ORF">ULMS_06650</name>
</gene>
<evidence type="ECO:0000256" key="1">
    <source>
        <dbReference type="SAM" id="SignalP"/>
    </source>
</evidence>
<accession>A0A5J4FSL3</accession>
<evidence type="ECO:0000313" key="2">
    <source>
        <dbReference type="EMBL" id="GEQ85157.1"/>
    </source>
</evidence>
<proteinExistence type="predicted"/>
<dbReference type="Proteomes" id="UP000326994">
    <property type="component" value="Unassembled WGS sequence"/>
</dbReference>